<accession>A0A1C2HV13</accession>
<dbReference type="RefSeq" id="WP_024893101.1">
    <property type="nucleotide sequence ID" value="NZ_LWRZ01000015.1"/>
</dbReference>
<feature type="domain" description="Penicillin-binding protein transpeptidase" evidence="4">
    <location>
        <begin position="263"/>
        <end position="579"/>
    </location>
</feature>
<comment type="subcellular location">
    <subcellularLocation>
        <location evidence="1">Membrane</location>
    </subcellularLocation>
</comment>
<dbReference type="InterPro" id="IPR036138">
    <property type="entry name" value="PBP_dimer_sf"/>
</dbReference>
<evidence type="ECO:0000259" key="5">
    <source>
        <dbReference type="Pfam" id="PF03717"/>
    </source>
</evidence>
<dbReference type="Pfam" id="PF00905">
    <property type="entry name" value="Transpeptidase"/>
    <property type="match status" value="1"/>
</dbReference>
<sequence>MSPNAVRAGRFRGRLALAIALLLLAFVYLIWRLVDLEVLHYQRFRQMAQANHTAIVPVAPARGLILASHGQILAANHPRYVLEIIPDETEHLHATLKHIDQLLPVPKKNIAHLLRTLDDKPPYIPRILLHRMNAQQIAAFSVRDMQFPGVQVAAQWHRYYPYKTLFTSVVGYVGPLSARNLKGFDPQKYIYRRFIGENGLEYAFERELRGKFGYQIKDVNALGVPVANLRNIAPTPGDNLLTSLRLRVQRAVARVMRRNHFRGALVAVNPNNGAVIASYSNPSFNANWFVNGISEVHWQSLLHDKGRPLLNRVAQGLYPPGSCIKPFYSIEALQDHVISPHFHTYCPGYIRLGGHVYWDWYRSGFGETGLTKALAWSVDVFFYKLAIKMGIQRQDAALWRFGFGHPAPIDTPGSANGFVPTPRWKEAHFHQPWYTGDSVILGIGQGYLLVTPLQLVRAVSAIANGGYLPSLHVVSALINPETGVRQPLAIPPAKNLHIPAFALRAVRKGMAACVTRGTCKSMATPGLSMAGKTGTAEVPIGYHEGRTIYNDDSLFIGWAPLHHPQIAVAAVVEDGGNNAWQALPVAKAAILSDLRPKMKLRDFTNIVVNPAQAFG</sequence>
<dbReference type="Pfam" id="PF03717">
    <property type="entry name" value="PBP_dimer"/>
    <property type="match status" value="1"/>
</dbReference>
<protein>
    <submittedName>
        <fullName evidence="6">Penicillin-binding protein</fullName>
    </submittedName>
</protein>
<reference evidence="6 7" key="1">
    <citation type="journal article" date="2016" name="Int. J. Mol. Sci.">
        <title>Comparative genomics of the extreme acidophile Acidithiobacillus thiooxidans reveals intraspecific divergence and niche adaptation.</title>
        <authorList>
            <person name="Zhang X."/>
            <person name="Feng X."/>
            <person name="Tao J."/>
            <person name="Ma L."/>
            <person name="Xiao Y."/>
            <person name="Liang Y."/>
            <person name="Liu X."/>
            <person name="Yin H."/>
        </authorList>
    </citation>
    <scope>NUCLEOTIDE SEQUENCE [LARGE SCALE GENOMIC DNA]</scope>
    <source>
        <strain evidence="6 7">A02</strain>
    </source>
</reference>
<evidence type="ECO:0000259" key="4">
    <source>
        <dbReference type="Pfam" id="PF00905"/>
    </source>
</evidence>
<keyword evidence="3" id="KW-0472">Membrane</keyword>
<dbReference type="SUPFAM" id="SSF56519">
    <property type="entry name" value="Penicillin binding protein dimerisation domain"/>
    <property type="match status" value="1"/>
</dbReference>
<dbReference type="EMBL" id="LWSA01000344">
    <property type="protein sequence ID" value="OCX67582.1"/>
    <property type="molecule type" value="Genomic_DNA"/>
</dbReference>
<evidence type="ECO:0000256" key="1">
    <source>
        <dbReference type="ARBA" id="ARBA00004370"/>
    </source>
</evidence>
<dbReference type="GO" id="GO:0009002">
    <property type="term" value="F:serine-type D-Ala-D-Ala carboxypeptidase activity"/>
    <property type="evidence" value="ECO:0007669"/>
    <property type="project" value="InterPro"/>
</dbReference>
<dbReference type="InterPro" id="IPR050515">
    <property type="entry name" value="Beta-lactam/transpept"/>
</dbReference>
<evidence type="ECO:0000313" key="7">
    <source>
        <dbReference type="Proteomes" id="UP000094893"/>
    </source>
</evidence>
<dbReference type="GO" id="GO:0071555">
    <property type="term" value="P:cell wall organization"/>
    <property type="evidence" value="ECO:0007669"/>
    <property type="project" value="TreeGrafter"/>
</dbReference>
<evidence type="ECO:0000256" key="3">
    <source>
        <dbReference type="ARBA" id="ARBA00023136"/>
    </source>
</evidence>
<dbReference type="InterPro" id="IPR001460">
    <property type="entry name" value="PCN-bd_Tpept"/>
</dbReference>
<dbReference type="InterPro" id="IPR012338">
    <property type="entry name" value="Beta-lactam/transpept-like"/>
</dbReference>
<comment type="caution">
    <text evidence="6">The sequence shown here is derived from an EMBL/GenBank/DDBJ whole genome shotgun (WGS) entry which is preliminary data.</text>
</comment>
<dbReference type="GO" id="GO:0005886">
    <property type="term" value="C:plasma membrane"/>
    <property type="evidence" value="ECO:0007669"/>
    <property type="project" value="TreeGrafter"/>
</dbReference>
<evidence type="ECO:0000313" key="6">
    <source>
        <dbReference type="EMBL" id="OCX67582.1"/>
    </source>
</evidence>
<dbReference type="GO" id="GO:0008658">
    <property type="term" value="F:penicillin binding"/>
    <property type="evidence" value="ECO:0007669"/>
    <property type="project" value="InterPro"/>
</dbReference>
<dbReference type="STRING" id="930.GCA_002079865_03805"/>
<dbReference type="GO" id="GO:0009252">
    <property type="term" value="P:peptidoglycan biosynthetic process"/>
    <property type="evidence" value="ECO:0007669"/>
    <property type="project" value="InterPro"/>
</dbReference>
<keyword evidence="2" id="KW-0378">Hydrolase</keyword>
<dbReference type="Proteomes" id="UP000094893">
    <property type="component" value="Unassembled WGS sequence"/>
</dbReference>
<feature type="domain" description="Penicillin-binding protein dimerisation" evidence="5">
    <location>
        <begin position="58"/>
        <end position="229"/>
    </location>
</feature>
<evidence type="ECO:0000256" key="2">
    <source>
        <dbReference type="ARBA" id="ARBA00022645"/>
    </source>
</evidence>
<dbReference type="Gene3D" id="3.90.1310.10">
    <property type="entry name" value="Penicillin-binding protein 2a (Domain 2)"/>
    <property type="match status" value="1"/>
</dbReference>
<keyword evidence="2" id="KW-0121">Carboxypeptidase</keyword>
<dbReference type="eggNOG" id="COG0768">
    <property type="taxonomic scope" value="Bacteria"/>
</dbReference>
<gene>
    <name evidence="6" type="ORF">A6P07_19825</name>
</gene>
<name>A0A1C2HV13_ACITH</name>
<dbReference type="InterPro" id="IPR005311">
    <property type="entry name" value="PBP_dimer"/>
</dbReference>
<dbReference type="AlphaFoldDB" id="A0A1C2HV13"/>
<dbReference type="SUPFAM" id="SSF56601">
    <property type="entry name" value="beta-lactamase/transpeptidase-like"/>
    <property type="match status" value="1"/>
</dbReference>
<dbReference type="InterPro" id="IPR017790">
    <property type="entry name" value="Penicillin-binding_protein_2"/>
</dbReference>
<organism evidence="6 7">
    <name type="scientific">Acidithiobacillus thiooxidans</name>
    <name type="common">Thiobacillus thiooxidans</name>
    <dbReference type="NCBI Taxonomy" id="930"/>
    <lineage>
        <taxon>Bacteria</taxon>
        <taxon>Pseudomonadati</taxon>
        <taxon>Pseudomonadota</taxon>
        <taxon>Acidithiobacillia</taxon>
        <taxon>Acidithiobacillales</taxon>
        <taxon>Acidithiobacillaceae</taxon>
        <taxon>Acidithiobacillus</taxon>
    </lineage>
</organism>
<keyword evidence="2" id="KW-0645">Protease</keyword>
<dbReference type="Gene3D" id="3.40.710.10">
    <property type="entry name" value="DD-peptidase/beta-lactamase superfamily"/>
    <property type="match status" value="1"/>
</dbReference>
<dbReference type="Gene3D" id="3.30.1390.30">
    <property type="entry name" value="Penicillin-binding protein 2a, domain 3"/>
    <property type="match status" value="1"/>
</dbReference>
<dbReference type="PANTHER" id="PTHR30627">
    <property type="entry name" value="PEPTIDOGLYCAN D,D-TRANSPEPTIDASE"/>
    <property type="match status" value="1"/>
</dbReference>
<proteinExistence type="predicted"/>
<dbReference type="NCBIfam" id="TIGR03423">
    <property type="entry name" value="pbp2_mrdA"/>
    <property type="match status" value="1"/>
</dbReference>